<reference evidence="1 2" key="1">
    <citation type="submission" date="2017-04" db="EMBL/GenBank/DDBJ databases">
        <authorList>
            <person name="Afonso C.L."/>
            <person name="Miller P.J."/>
            <person name="Scott M.A."/>
            <person name="Spackman E."/>
            <person name="Goraichik I."/>
            <person name="Dimitrov K.M."/>
            <person name="Suarez D.L."/>
            <person name="Swayne D.E."/>
        </authorList>
    </citation>
    <scope>NUCLEOTIDE SEQUENCE [LARGE SCALE GENOMIC DNA]</scope>
    <source>
        <strain evidence="1 2">DSM 19625</strain>
    </source>
</reference>
<name>A0A1W1ZWJ0_9SPHI</name>
<dbReference type="EMBL" id="FWYB01000001">
    <property type="protein sequence ID" value="SMC52774.1"/>
    <property type="molecule type" value="Genomic_DNA"/>
</dbReference>
<organism evidence="1 2">
    <name type="scientific">Pedobacter nyackensis</name>
    <dbReference type="NCBI Taxonomy" id="475255"/>
    <lineage>
        <taxon>Bacteria</taxon>
        <taxon>Pseudomonadati</taxon>
        <taxon>Bacteroidota</taxon>
        <taxon>Sphingobacteriia</taxon>
        <taxon>Sphingobacteriales</taxon>
        <taxon>Sphingobacteriaceae</taxon>
        <taxon>Pedobacter</taxon>
    </lineage>
</organism>
<dbReference type="STRING" id="475255.SAMN04488101_101109"/>
<keyword evidence="2" id="KW-1185">Reference proteome</keyword>
<dbReference type="RefSeq" id="WP_084286715.1">
    <property type="nucleotide sequence ID" value="NZ_FWYB01000001.1"/>
</dbReference>
<sequence>MSNVTGAIKFKDGTIRFYEYYGTSDVCSTKHYSTQKEVADNWRSYPSNRCSCEGLEPVSIYSSYGGGFYLDGFACKNCEALAHDPDFDMIEREDTEDWILQIWPWEELV</sequence>
<evidence type="ECO:0000313" key="1">
    <source>
        <dbReference type="EMBL" id="SMC52774.1"/>
    </source>
</evidence>
<dbReference type="AlphaFoldDB" id="A0A1W1ZWJ0"/>
<evidence type="ECO:0000313" key="2">
    <source>
        <dbReference type="Proteomes" id="UP000192678"/>
    </source>
</evidence>
<proteinExistence type="predicted"/>
<gene>
    <name evidence="1" type="ORF">SAMN04488101_101109</name>
</gene>
<dbReference type="Proteomes" id="UP000192678">
    <property type="component" value="Unassembled WGS sequence"/>
</dbReference>
<accession>A0A1W1ZWJ0</accession>
<protein>
    <submittedName>
        <fullName evidence="1">Uncharacterized protein</fullName>
    </submittedName>
</protein>